<comment type="caution">
    <text evidence="1">The sequence shown here is derived from an EMBL/GenBank/DDBJ whole genome shotgun (WGS) entry which is preliminary data.</text>
</comment>
<dbReference type="GO" id="GO:0005743">
    <property type="term" value="C:mitochondrial inner membrane"/>
    <property type="evidence" value="ECO:0007669"/>
    <property type="project" value="TreeGrafter"/>
</dbReference>
<organism evidence="1 2">
    <name type="scientific">Culter alburnus</name>
    <name type="common">Topmouth culter</name>
    <dbReference type="NCBI Taxonomy" id="194366"/>
    <lineage>
        <taxon>Eukaryota</taxon>
        <taxon>Metazoa</taxon>
        <taxon>Chordata</taxon>
        <taxon>Craniata</taxon>
        <taxon>Vertebrata</taxon>
        <taxon>Euteleostomi</taxon>
        <taxon>Actinopterygii</taxon>
        <taxon>Neopterygii</taxon>
        <taxon>Teleostei</taxon>
        <taxon>Ostariophysi</taxon>
        <taxon>Cypriniformes</taxon>
        <taxon>Xenocyprididae</taxon>
        <taxon>Xenocypridinae</taxon>
        <taxon>Culter</taxon>
    </lineage>
</organism>
<name>A0AAW1ZN60_CULAL</name>
<proteinExistence type="predicted"/>
<dbReference type="PANTHER" id="PTHR13333">
    <property type="entry name" value="M-AAA PROTEASE-INTERACTING PROTEIN 1, MITOCHONDRIAL"/>
    <property type="match status" value="1"/>
</dbReference>
<keyword evidence="2" id="KW-1185">Reference proteome</keyword>
<reference evidence="1 2" key="1">
    <citation type="submission" date="2024-05" db="EMBL/GenBank/DDBJ databases">
        <title>A high-quality chromosomal-level genome assembly of Topmouth culter (Culter alburnus).</title>
        <authorList>
            <person name="Zhao H."/>
        </authorList>
    </citation>
    <scope>NUCLEOTIDE SEQUENCE [LARGE SCALE GENOMIC DNA]</scope>
    <source>
        <strain evidence="1">CATC2023</strain>
        <tissue evidence="1">Muscle</tissue>
    </source>
</reference>
<dbReference type="GO" id="GO:0043022">
    <property type="term" value="F:ribosome binding"/>
    <property type="evidence" value="ECO:0007669"/>
    <property type="project" value="TreeGrafter"/>
</dbReference>
<protein>
    <recommendedName>
        <fullName evidence="3">M-AAA protease-interacting protein 1, mitochondrial</fullName>
    </recommendedName>
</protein>
<dbReference type="Proteomes" id="UP001479290">
    <property type="component" value="Unassembled WGS sequence"/>
</dbReference>
<accession>A0AAW1ZN60</accession>
<gene>
    <name evidence="1" type="ORF">ABG768_009335</name>
</gene>
<evidence type="ECO:0000313" key="2">
    <source>
        <dbReference type="Proteomes" id="UP001479290"/>
    </source>
</evidence>
<dbReference type="AlphaFoldDB" id="A0AAW1ZN60"/>
<evidence type="ECO:0000313" key="1">
    <source>
        <dbReference type="EMBL" id="KAK9961552.1"/>
    </source>
</evidence>
<evidence type="ECO:0008006" key="3">
    <source>
        <dbReference type="Google" id="ProtNLM"/>
    </source>
</evidence>
<dbReference type="EMBL" id="JAWDJR010000016">
    <property type="protein sequence ID" value="KAK9961552.1"/>
    <property type="molecule type" value="Genomic_DNA"/>
</dbReference>
<sequence length="311" mass="35994">MGTSLVSFIRVPEATLTEDGAAVIHELYNDQIGIAQFQKKCASVMLRLTCSAARRELALCSWKRKTLFTKLETHCKPCWWHQRARPHASCAASPERAWHHLRRPSAPLAGQQYRHYSKEADRDSKDNEHPGITVVGIPDPITWIRNKFTLFLIELYFGLKFSVEFDSGVKQAVVHVSAMLSKGKFEELRSVMSREAVESVRKKCRTLSEAQKRHLAISLDDMIFLLPEDVSIFFDQRGRKFVYITMRLWYLSSADVPEDPESTRIFKMDLTEEDGPQKKIITAVYEFYRELTAGADPEWTVTRIWHWKQLE</sequence>
<dbReference type="GO" id="GO:0032979">
    <property type="term" value="P:protein insertion into mitochondrial inner membrane from matrix"/>
    <property type="evidence" value="ECO:0007669"/>
    <property type="project" value="TreeGrafter"/>
</dbReference>
<dbReference type="PANTHER" id="PTHR13333:SF7">
    <property type="entry name" value="M-AAA PROTEASE-INTERACTING PROTEIN 1, MITOCHONDRIAL"/>
    <property type="match status" value="1"/>
</dbReference>